<dbReference type="SUPFAM" id="SSF46689">
    <property type="entry name" value="Homeodomain-like"/>
    <property type="match status" value="1"/>
</dbReference>
<keyword evidence="1" id="KW-0175">Coiled coil</keyword>
<feature type="compositionally biased region" description="Low complexity" evidence="2">
    <location>
        <begin position="163"/>
        <end position="173"/>
    </location>
</feature>
<evidence type="ECO:0000313" key="3">
    <source>
        <dbReference type="EMBL" id="TJZ99277.1"/>
    </source>
</evidence>
<accession>A0A4U0RUV7</accession>
<organism evidence="3 4">
    <name type="scientific">Actinacidiphila oryziradicis</name>
    <dbReference type="NCBI Taxonomy" id="2571141"/>
    <lineage>
        <taxon>Bacteria</taxon>
        <taxon>Bacillati</taxon>
        <taxon>Actinomycetota</taxon>
        <taxon>Actinomycetes</taxon>
        <taxon>Kitasatosporales</taxon>
        <taxon>Streptomycetaceae</taxon>
        <taxon>Actinacidiphila</taxon>
    </lineage>
</organism>
<evidence type="ECO:0000313" key="4">
    <source>
        <dbReference type="Proteomes" id="UP000305778"/>
    </source>
</evidence>
<dbReference type="InterPro" id="IPR051839">
    <property type="entry name" value="RD_transcriptional_regulator"/>
</dbReference>
<dbReference type="GO" id="GO:0004803">
    <property type="term" value="F:transposase activity"/>
    <property type="evidence" value="ECO:0007669"/>
    <property type="project" value="InterPro"/>
</dbReference>
<dbReference type="PANTHER" id="PTHR33215:SF13">
    <property type="entry name" value="PROTEIN DISTAL ANTENNA"/>
    <property type="match status" value="1"/>
</dbReference>
<name>A0A4U0RUV7_9ACTN</name>
<dbReference type="InterPro" id="IPR009057">
    <property type="entry name" value="Homeodomain-like_sf"/>
</dbReference>
<proteinExistence type="predicted"/>
<protein>
    <submittedName>
        <fullName evidence="3">Transposase</fullName>
    </submittedName>
</protein>
<comment type="caution">
    <text evidence="3">The sequence shown here is derived from an EMBL/GenBank/DDBJ whole genome shotgun (WGS) entry which is preliminary data.</text>
</comment>
<dbReference type="OrthoDB" id="52928at2"/>
<feature type="coiled-coil region" evidence="1">
    <location>
        <begin position="60"/>
        <end position="87"/>
    </location>
</feature>
<reference evidence="3 4" key="1">
    <citation type="submission" date="2019-04" db="EMBL/GenBank/DDBJ databases">
        <title>Streptomyces oryziradicis sp. nov., a novel actinomycete isolated from rhizosphere soil of rice (Oryza sativa L.).</title>
        <authorList>
            <person name="Li C."/>
        </authorList>
    </citation>
    <scope>NUCLEOTIDE SEQUENCE [LARGE SCALE GENOMIC DNA]</scope>
    <source>
        <strain evidence="3 4">NEAU-C40</strain>
    </source>
</reference>
<sequence>MARPSKYSPEFREEAVQVAVKSSKTVSEVARDLDLNSKTLRGWVKKHQKQQESAVDPELTVSERAQLKELERRNRELEMENLFLKKPQRTSRRMPGNGQLRVHRHDATRHSGVRISRHVHVRGTSRPHVRMAFAAGIGNGPAPRGVENPHQESLRPLGRDLRLPPGARPAATLGRRRRPGAGPGADACDEAGAVPAPPQTRLPDQGNRRPDPGSGRSQLHRCRAGNETCRRYNVHRHR</sequence>
<evidence type="ECO:0000256" key="2">
    <source>
        <dbReference type="SAM" id="MobiDB-lite"/>
    </source>
</evidence>
<dbReference type="Proteomes" id="UP000305778">
    <property type="component" value="Unassembled WGS sequence"/>
</dbReference>
<dbReference type="PANTHER" id="PTHR33215">
    <property type="entry name" value="PROTEIN DISTAL ANTENNA"/>
    <property type="match status" value="1"/>
</dbReference>
<dbReference type="GO" id="GO:0003677">
    <property type="term" value="F:DNA binding"/>
    <property type="evidence" value="ECO:0007669"/>
    <property type="project" value="InterPro"/>
</dbReference>
<dbReference type="GO" id="GO:0006313">
    <property type="term" value="P:DNA transposition"/>
    <property type="evidence" value="ECO:0007669"/>
    <property type="project" value="InterPro"/>
</dbReference>
<feature type="region of interest" description="Disordered" evidence="2">
    <location>
        <begin position="135"/>
        <end position="224"/>
    </location>
</feature>
<dbReference type="AlphaFoldDB" id="A0A4U0RUV7"/>
<dbReference type="InterPro" id="IPR002514">
    <property type="entry name" value="Transposase_8"/>
</dbReference>
<dbReference type="EMBL" id="SUMC01000112">
    <property type="protein sequence ID" value="TJZ99277.1"/>
    <property type="molecule type" value="Genomic_DNA"/>
</dbReference>
<feature type="compositionally biased region" description="Basic and acidic residues" evidence="2">
    <location>
        <begin position="147"/>
        <end position="162"/>
    </location>
</feature>
<evidence type="ECO:0000256" key="1">
    <source>
        <dbReference type="SAM" id="Coils"/>
    </source>
</evidence>
<dbReference type="Gene3D" id="1.10.10.60">
    <property type="entry name" value="Homeodomain-like"/>
    <property type="match status" value="1"/>
</dbReference>
<keyword evidence="4" id="KW-1185">Reference proteome</keyword>
<dbReference type="Pfam" id="PF01527">
    <property type="entry name" value="HTH_Tnp_1"/>
    <property type="match status" value="1"/>
</dbReference>
<gene>
    <name evidence="3" type="ORF">FCI23_46485</name>
</gene>